<feature type="compositionally biased region" description="Polar residues" evidence="26">
    <location>
        <begin position="54"/>
        <end position="67"/>
    </location>
</feature>
<evidence type="ECO:0000256" key="5">
    <source>
        <dbReference type="ARBA" id="ARBA00022723"/>
    </source>
</evidence>
<keyword evidence="7" id="KW-0832">Ubl conjugation</keyword>
<dbReference type="Pfam" id="PF13532">
    <property type="entry name" value="2OG-FeII_Oxy_2"/>
    <property type="match status" value="1"/>
</dbReference>
<evidence type="ECO:0000256" key="9">
    <source>
        <dbReference type="ARBA" id="ARBA00023002"/>
    </source>
</evidence>
<comment type="catalytic activity">
    <reaction evidence="15">
        <text>an N(1)-methyladenosine in mRNA + 2-oxoglutarate + O2 = an adenosine in mRNA + formaldehyde + succinate + CO2</text>
        <dbReference type="Rhea" id="RHEA:49516"/>
        <dbReference type="Rhea" id="RHEA-COMP:12414"/>
        <dbReference type="Rhea" id="RHEA-COMP:12415"/>
        <dbReference type="ChEBI" id="CHEBI:15379"/>
        <dbReference type="ChEBI" id="CHEBI:16526"/>
        <dbReference type="ChEBI" id="CHEBI:16810"/>
        <dbReference type="ChEBI" id="CHEBI:16842"/>
        <dbReference type="ChEBI" id="CHEBI:30031"/>
        <dbReference type="ChEBI" id="CHEBI:74411"/>
        <dbReference type="ChEBI" id="CHEBI:74491"/>
        <dbReference type="EC" id="1.14.11.54"/>
    </reaction>
</comment>
<feature type="compositionally biased region" description="Basic residues" evidence="26">
    <location>
        <begin position="1"/>
        <end position="10"/>
    </location>
</feature>
<evidence type="ECO:0000256" key="6">
    <source>
        <dbReference type="ARBA" id="ARBA00022763"/>
    </source>
</evidence>
<dbReference type="GO" id="GO:0005654">
    <property type="term" value="C:nucleoplasm"/>
    <property type="evidence" value="ECO:0007669"/>
    <property type="project" value="TreeGrafter"/>
</dbReference>
<keyword evidence="14" id="KW-0379">Hydroxylation</keyword>
<keyword evidence="4" id="KW-0963">Cytoplasm</keyword>
<evidence type="ECO:0000256" key="21">
    <source>
        <dbReference type="ARBA" id="ARBA00064884"/>
    </source>
</evidence>
<dbReference type="GO" id="GO:0006307">
    <property type="term" value="P:DNA alkylation repair"/>
    <property type="evidence" value="ECO:0007669"/>
    <property type="project" value="InterPro"/>
</dbReference>
<evidence type="ECO:0000313" key="29">
    <source>
        <dbReference type="Proteomes" id="UP000735302"/>
    </source>
</evidence>
<dbReference type="PANTHER" id="PTHR31212:SF4">
    <property type="entry name" value="ALPHA-KETOGLUTARATE-DEPENDENT DIOXYGENASE ALKB HOMOLOG 3"/>
    <property type="match status" value="1"/>
</dbReference>
<evidence type="ECO:0000256" key="2">
    <source>
        <dbReference type="ARBA" id="ARBA00004123"/>
    </source>
</evidence>
<dbReference type="InterPro" id="IPR027450">
    <property type="entry name" value="AlkB-like"/>
</dbReference>
<evidence type="ECO:0000256" key="23">
    <source>
        <dbReference type="ARBA" id="ARBA00066725"/>
    </source>
</evidence>
<dbReference type="PROSITE" id="PS51471">
    <property type="entry name" value="FE2OG_OXY"/>
    <property type="match status" value="1"/>
</dbReference>
<evidence type="ECO:0000256" key="25">
    <source>
        <dbReference type="ARBA" id="ARBA00077988"/>
    </source>
</evidence>
<evidence type="ECO:0000256" key="12">
    <source>
        <dbReference type="ARBA" id="ARBA00023204"/>
    </source>
</evidence>
<dbReference type="GO" id="GO:0035516">
    <property type="term" value="F:broad specificity oxidative DNA demethylase activity"/>
    <property type="evidence" value="ECO:0007669"/>
    <property type="project" value="UniProtKB-EC"/>
</dbReference>
<comment type="subunit">
    <text evidence="21">Interacts with the ASCC complex composed of ASCC1, ASCC2 and ASCC3. Interacts directly with ASCC3, and is thereby recruited to the ASCC complex. Interacts with OTUD4; the interaction is direct. Interacts with USP7 and USP9X.</text>
</comment>
<evidence type="ECO:0000256" key="13">
    <source>
        <dbReference type="ARBA" id="ARBA00023242"/>
    </source>
</evidence>
<dbReference type="SUPFAM" id="SSF51197">
    <property type="entry name" value="Clavaminate synthase-like"/>
    <property type="match status" value="1"/>
</dbReference>
<dbReference type="GO" id="GO:0046872">
    <property type="term" value="F:metal ion binding"/>
    <property type="evidence" value="ECO:0007669"/>
    <property type="project" value="UniProtKB-KW"/>
</dbReference>
<evidence type="ECO:0000313" key="28">
    <source>
        <dbReference type="EMBL" id="GFO47269.1"/>
    </source>
</evidence>
<dbReference type="GO" id="GO:0005739">
    <property type="term" value="C:mitochondrion"/>
    <property type="evidence" value="ECO:0007669"/>
    <property type="project" value="TreeGrafter"/>
</dbReference>
<evidence type="ECO:0000256" key="10">
    <source>
        <dbReference type="ARBA" id="ARBA00023004"/>
    </source>
</evidence>
<dbReference type="FunFam" id="2.60.120.590:FF:000003">
    <property type="entry name" value="alpha-ketoglutarate-dependent dioxygenase alkB homolog 3"/>
    <property type="match status" value="1"/>
</dbReference>
<dbReference type="PANTHER" id="PTHR31212">
    <property type="entry name" value="ALPHA-KETOGLUTARATE-DEPENDENT DIOXYGENASE ALKB HOMOLOG 3"/>
    <property type="match status" value="1"/>
</dbReference>
<dbReference type="AlphaFoldDB" id="A0AAV4DSY0"/>
<keyword evidence="11" id="KW-0558">Oxidation</keyword>
<keyword evidence="6" id="KW-0227">DNA damage</keyword>
<evidence type="ECO:0000256" key="14">
    <source>
        <dbReference type="ARBA" id="ARBA00023278"/>
    </source>
</evidence>
<sequence>MNFDKKRRARVQGGWASAPSSSQSKSGFKSRNHLTPNEQGNEKPKPEAQAESRPVSSKLSRQALSQAKSDKGKPPMPVGPIWMAKNIDTPSPRQTFVFQDPEEEIKMKPADQLITKPGVFDISTEPSGVSRIRFFPNFVEPSMSEAIYAELYKEIPWRQRHDIHNGIQAMQPRLTAWFSDVPYTYAGVTEPPNSAEWPPALRQLKNQLAEVTGIEFNALAANLYRDGHDSIGWHSDDEKIFGKTPTIASLSFGDERVFELRKKPPPDESGERDYTYSQVIRIPLHSGALLIMEGCTQSDWQHRVPKEYHDRGPRINITFRVTVPVDNR</sequence>
<evidence type="ECO:0000256" key="17">
    <source>
        <dbReference type="ARBA" id="ARBA00051165"/>
    </source>
</evidence>
<accession>A0AAV4DSY0</accession>
<comment type="catalytic activity">
    <reaction evidence="16">
        <text>an N(1)-methyl-2'-deoxyadenosine in single-stranded DNA + 2-oxoglutarate + O2 = a 2'-deoxyadenosine in single-stranded DNA + formaldehyde + succinate + CO2 + H(+)</text>
        <dbReference type="Rhea" id="RHEA:70447"/>
        <dbReference type="Rhea" id="RHEA-COMP:17895"/>
        <dbReference type="Rhea" id="RHEA-COMP:17896"/>
        <dbReference type="ChEBI" id="CHEBI:15378"/>
        <dbReference type="ChEBI" id="CHEBI:15379"/>
        <dbReference type="ChEBI" id="CHEBI:16526"/>
        <dbReference type="ChEBI" id="CHEBI:16810"/>
        <dbReference type="ChEBI" id="CHEBI:16842"/>
        <dbReference type="ChEBI" id="CHEBI:30031"/>
        <dbReference type="ChEBI" id="CHEBI:90615"/>
        <dbReference type="ChEBI" id="CHEBI:139096"/>
    </reaction>
    <physiologicalReaction direction="left-to-right" evidence="16">
        <dbReference type="Rhea" id="RHEA:70448"/>
    </physiologicalReaction>
</comment>
<comment type="function">
    <text evidence="20">Dioxygenase that mediates demethylation of DNA and RNA containing 1-methyladenosine (m1A). Repairs alkylated DNA containing 1-methyladenosine (m1A) and 3-methylcytosine (m3C) by oxidative demethylation. Has a strong preference for single-stranded DNA. Able to process alkylated m3C within double-stranded regions via its interaction with ASCC3, which promotes DNA unwinding to generate single-stranded substrate needed for ALKBH3. Can repair exocyclic 3,N4-ethenocytosine adducs in single-stranded DNA. Also acts on RNA. Demethylates N(1)-methyladenosine (m1A) RNA, an epigenetic internal modification of messenger RNAs (mRNAs) highly enriched within 5'-untranslated regions (UTRs) and in the vicinity of start codons. Requires molecular oxygen, alpha-ketoglutarate and iron.</text>
</comment>
<evidence type="ECO:0000256" key="20">
    <source>
        <dbReference type="ARBA" id="ARBA00054625"/>
    </source>
</evidence>
<keyword evidence="9" id="KW-0560">Oxidoreductase</keyword>
<evidence type="ECO:0000256" key="26">
    <source>
        <dbReference type="SAM" id="MobiDB-lite"/>
    </source>
</evidence>
<feature type="domain" description="Fe2OG dioxygenase" evidence="27">
    <location>
        <begin position="215"/>
        <end position="323"/>
    </location>
</feature>
<evidence type="ECO:0000259" key="27">
    <source>
        <dbReference type="PROSITE" id="PS51471"/>
    </source>
</evidence>
<evidence type="ECO:0000256" key="4">
    <source>
        <dbReference type="ARBA" id="ARBA00022490"/>
    </source>
</evidence>
<evidence type="ECO:0000256" key="15">
    <source>
        <dbReference type="ARBA" id="ARBA00050870"/>
    </source>
</evidence>
<organism evidence="28 29">
    <name type="scientific">Plakobranchus ocellatus</name>
    <dbReference type="NCBI Taxonomy" id="259542"/>
    <lineage>
        <taxon>Eukaryota</taxon>
        <taxon>Metazoa</taxon>
        <taxon>Spiralia</taxon>
        <taxon>Lophotrochozoa</taxon>
        <taxon>Mollusca</taxon>
        <taxon>Gastropoda</taxon>
        <taxon>Heterobranchia</taxon>
        <taxon>Euthyneura</taxon>
        <taxon>Panpulmonata</taxon>
        <taxon>Sacoglossa</taxon>
        <taxon>Placobranchoidea</taxon>
        <taxon>Plakobranchidae</taxon>
        <taxon>Plakobranchus</taxon>
    </lineage>
</organism>
<evidence type="ECO:0000256" key="8">
    <source>
        <dbReference type="ARBA" id="ARBA00022964"/>
    </source>
</evidence>
<evidence type="ECO:0000256" key="11">
    <source>
        <dbReference type="ARBA" id="ARBA00023097"/>
    </source>
</evidence>
<dbReference type="Gene3D" id="2.60.120.590">
    <property type="entry name" value="Alpha-ketoglutarate-dependent dioxygenase AlkB-like"/>
    <property type="match status" value="1"/>
</dbReference>
<evidence type="ECO:0000256" key="22">
    <source>
        <dbReference type="ARBA" id="ARBA00066588"/>
    </source>
</evidence>
<dbReference type="GO" id="GO:1990930">
    <property type="term" value="F:mRNA N1-methyladenosine dioxygenase activity"/>
    <property type="evidence" value="ECO:0007669"/>
    <property type="project" value="UniProtKB-EC"/>
</dbReference>
<keyword evidence="5" id="KW-0479">Metal-binding</keyword>
<dbReference type="Proteomes" id="UP000735302">
    <property type="component" value="Unassembled WGS sequence"/>
</dbReference>
<comment type="catalytic activity">
    <reaction evidence="17">
        <text>an N(3)-methyl-2'-deoxycytidine in single-stranded DNA + 2-oxoglutarate + O2 = a 2'-deoxycytidine in single-stranded DNA + formaldehyde + succinate + CO2 + H(+)</text>
        <dbReference type="Rhea" id="RHEA:70435"/>
        <dbReference type="Rhea" id="RHEA-COMP:12846"/>
        <dbReference type="Rhea" id="RHEA-COMP:17894"/>
        <dbReference type="ChEBI" id="CHEBI:15378"/>
        <dbReference type="ChEBI" id="CHEBI:15379"/>
        <dbReference type="ChEBI" id="CHEBI:16526"/>
        <dbReference type="ChEBI" id="CHEBI:16810"/>
        <dbReference type="ChEBI" id="CHEBI:16842"/>
        <dbReference type="ChEBI" id="CHEBI:30031"/>
        <dbReference type="ChEBI" id="CHEBI:85452"/>
        <dbReference type="ChEBI" id="CHEBI:139075"/>
    </reaction>
    <physiologicalReaction direction="left-to-right" evidence="17">
        <dbReference type="Rhea" id="RHEA:70436"/>
    </physiologicalReaction>
</comment>
<comment type="subcellular location">
    <subcellularLocation>
        <location evidence="3">Cytoplasm</location>
    </subcellularLocation>
    <subcellularLocation>
        <location evidence="2">Nucleus</location>
    </subcellularLocation>
</comment>
<dbReference type="EC" id="1.14.11.33" evidence="23"/>
<feature type="compositionally biased region" description="Low complexity" evidence="26">
    <location>
        <begin position="12"/>
        <end position="29"/>
    </location>
</feature>
<dbReference type="InterPro" id="IPR032854">
    <property type="entry name" value="ALKBH3"/>
</dbReference>
<keyword evidence="13" id="KW-0539">Nucleus</keyword>
<name>A0AAV4DSY0_9GAST</name>
<reference evidence="28 29" key="1">
    <citation type="journal article" date="2021" name="Elife">
        <title>Chloroplast acquisition without the gene transfer in kleptoplastic sea slugs, Plakobranchus ocellatus.</title>
        <authorList>
            <person name="Maeda T."/>
            <person name="Takahashi S."/>
            <person name="Yoshida T."/>
            <person name="Shimamura S."/>
            <person name="Takaki Y."/>
            <person name="Nagai Y."/>
            <person name="Toyoda A."/>
            <person name="Suzuki Y."/>
            <person name="Arimoto A."/>
            <person name="Ishii H."/>
            <person name="Satoh N."/>
            <person name="Nishiyama T."/>
            <person name="Hasebe M."/>
            <person name="Maruyama T."/>
            <person name="Minagawa J."/>
            <person name="Obokata J."/>
            <person name="Shigenobu S."/>
        </authorList>
    </citation>
    <scope>NUCLEOTIDE SEQUENCE [LARGE SCALE GENOMIC DNA]</scope>
</reference>
<dbReference type="InterPro" id="IPR037151">
    <property type="entry name" value="AlkB-like_sf"/>
</dbReference>
<comment type="catalytic activity">
    <reaction evidence="18">
        <text>a 3,N(4)-etheno-2'-deoxycytidine in single-stranded DNA + 2-oxoglutarate + O2 + H2O = a 2'-deoxycytidine in single-stranded DNA + glyoxal + succinate + CO2</text>
        <dbReference type="Rhea" id="RHEA:70471"/>
        <dbReference type="Rhea" id="RHEA-COMP:12846"/>
        <dbReference type="Rhea" id="RHEA-COMP:17906"/>
        <dbReference type="ChEBI" id="CHEBI:15377"/>
        <dbReference type="ChEBI" id="CHEBI:15379"/>
        <dbReference type="ChEBI" id="CHEBI:16526"/>
        <dbReference type="ChEBI" id="CHEBI:16810"/>
        <dbReference type="ChEBI" id="CHEBI:30031"/>
        <dbReference type="ChEBI" id="CHEBI:34779"/>
        <dbReference type="ChEBI" id="CHEBI:85452"/>
        <dbReference type="ChEBI" id="CHEBI:189585"/>
    </reaction>
    <physiologicalReaction direction="left-to-right" evidence="18">
        <dbReference type="Rhea" id="RHEA:70472"/>
    </physiologicalReaction>
</comment>
<evidence type="ECO:0000256" key="7">
    <source>
        <dbReference type="ARBA" id="ARBA00022843"/>
    </source>
</evidence>
<evidence type="ECO:0000256" key="24">
    <source>
        <dbReference type="ARBA" id="ARBA00071421"/>
    </source>
</evidence>
<dbReference type="InterPro" id="IPR005123">
    <property type="entry name" value="Oxoglu/Fe-dep_dioxygenase_dom"/>
</dbReference>
<evidence type="ECO:0000256" key="3">
    <source>
        <dbReference type="ARBA" id="ARBA00004496"/>
    </source>
</evidence>
<keyword evidence="10" id="KW-0408">Iron</keyword>
<evidence type="ECO:0000256" key="1">
    <source>
        <dbReference type="ARBA" id="ARBA00001954"/>
    </source>
</evidence>
<proteinExistence type="predicted"/>
<protein>
    <recommendedName>
        <fullName evidence="24">Alpha-ketoglutarate-dependent dioxygenase alkB homolog 3</fullName>
        <ecNumber evidence="23">1.14.11.33</ecNumber>
        <ecNumber evidence="22">1.14.11.54</ecNumber>
    </recommendedName>
    <alternativeName>
        <fullName evidence="25">Alkylated DNA repair protein alkB homolog 3</fullName>
    </alternativeName>
</protein>
<dbReference type="EMBL" id="BLXT01008287">
    <property type="protein sequence ID" value="GFO47269.1"/>
    <property type="molecule type" value="Genomic_DNA"/>
</dbReference>
<keyword evidence="29" id="KW-1185">Reference proteome</keyword>
<keyword evidence="8 28" id="KW-0223">Dioxygenase</keyword>
<gene>
    <name evidence="28" type="ORF">PoB_007377400</name>
</gene>
<evidence type="ECO:0000256" key="18">
    <source>
        <dbReference type="ARBA" id="ARBA00052597"/>
    </source>
</evidence>
<comment type="caution">
    <text evidence="28">The sequence shown here is derived from an EMBL/GenBank/DDBJ whole genome shotgun (WGS) entry which is preliminary data.</text>
</comment>
<comment type="catalytic activity">
    <reaction evidence="19">
        <text>a methylated nucleobase within DNA + 2-oxoglutarate + O2 = a nucleobase within DNA + formaldehyde + succinate + CO2</text>
        <dbReference type="Rhea" id="RHEA:30299"/>
        <dbReference type="Rhea" id="RHEA-COMP:12192"/>
        <dbReference type="Rhea" id="RHEA-COMP:12193"/>
        <dbReference type="ChEBI" id="CHEBI:15379"/>
        <dbReference type="ChEBI" id="CHEBI:16526"/>
        <dbReference type="ChEBI" id="CHEBI:16810"/>
        <dbReference type="ChEBI" id="CHEBI:16842"/>
        <dbReference type="ChEBI" id="CHEBI:30031"/>
        <dbReference type="ChEBI" id="CHEBI:32875"/>
        <dbReference type="ChEBI" id="CHEBI:64428"/>
        <dbReference type="EC" id="1.14.11.33"/>
    </reaction>
    <physiologicalReaction direction="left-to-right" evidence="19">
        <dbReference type="Rhea" id="RHEA:30300"/>
    </physiologicalReaction>
</comment>
<dbReference type="EC" id="1.14.11.54" evidence="22"/>
<evidence type="ECO:0000256" key="19">
    <source>
        <dbReference type="ARBA" id="ARBA00053025"/>
    </source>
</evidence>
<evidence type="ECO:0000256" key="16">
    <source>
        <dbReference type="ARBA" id="ARBA00051010"/>
    </source>
</evidence>
<keyword evidence="12" id="KW-0234">DNA repair</keyword>
<feature type="region of interest" description="Disordered" evidence="26">
    <location>
        <begin position="1"/>
        <end position="86"/>
    </location>
</feature>
<feature type="compositionally biased region" description="Basic and acidic residues" evidence="26">
    <location>
        <begin position="40"/>
        <end position="50"/>
    </location>
</feature>
<comment type="cofactor">
    <cofactor evidence="1">
        <name>Fe(2+)</name>
        <dbReference type="ChEBI" id="CHEBI:29033"/>
    </cofactor>
</comment>